<evidence type="ECO:0000313" key="2">
    <source>
        <dbReference type="Proteomes" id="UP001237642"/>
    </source>
</evidence>
<reference evidence="1" key="2">
    <citation type="submission" date="2023-05" db="EMBL/GenBank/DDBJ databases">
        <authorList>
            <person name="Schelkunov M.I."/>
        </authorList>
    </citation>
    <scope>NUCLEOTIDE SEQUENCE</scope>
    <source>
        <strain evidence="1">Hsosn_3</strain>
        <tissue evidence="1">Leaf</tissue>
    </source>
</reference>
<dbReference type="Proteomes" id="UP001237642">
    <property type="component" value="Unassembled WGS sequence"/>
</dbReference>
<name>A0AAD8HLP2_9APIA</name>
<sequence length="102" mass="10766">METDGVLSEIPASEGGILVQIRQGSNSQSSIAKNQGYDLGGKEFENETVVTDAKRKRVENLNEEGNNGLVENDGLVVKVTENSIGPKNGLEAGPGIQARLGQ</sequence>
<reference evidence="1" key="1">
    <citation type="submission" date="2023-02" db="EMBL/GenBank/DDBJ databases">
        <title>Genome of toxic invasive species Heracleum sosnowskyi carries increased number of genes despite the absence of recent whole-genome duplications.</title>
        <authorList>
            <person name="Schelkunov M."/>
            <person name="Shtratnikova V."/>
            <person name="Makarenko M."/>
            <person name="Klepikova A."/>
            <person name="Omelchenko D."/>
            <person name="Novikova G."/>
            <person name="Obukhova E."/>
            <person name="Bogdanov V."/>
            <person name="Penin A."/>
            <person name="Logacheva M."/>
        </authorList>
    </citation>
    <scope>NUCLEOTIDE SEQUENCE</scope>
    <source>
        <strain evidence="1">Hsosn_3</strain>
        <tissue evidence="1">Leaf</tissue>
    </source>
</reference>
<dbReference type="AlphaFoldDB" id="A0AAD8HLP2"/>
<protein>
    <submittedName>
        <fullName evidence="1">Uncharacterized protein</fullName>
    </submittedName>
</protein>
<proteinExistence type="predicted"/>
<keyword evidence="2" id="KW-1185">Reference proteome</keyword>
<gene>
    <name evidence="1" type="ORF">POM88_035551</name>
</gene>
<accession>A0AAD8HLP2</accession>
<comment type="caution">
    <text evidence="1">The sequence shown here is derived from an EMBL/GenBank/DDBJ whole genome shotgun (WGS) entry which is preliminary data.</text>
</comment>
<evidence type="ECO:0000313" key="1">
    <source>
        <dbReference type="EMBL" id="KAK1369459.1"/>
    </source>
</evidence>
<dbReference type="EMBL" id="JAUIZM010000008">
    <property type="protein sequence ID" value="KAK1369459.1"/>
    <property type="molecule type" value="Genomic_DNA"/>
</dbReference>
<organism evidence="1 2">
    <name type="scientific">Heracleum sosnowskyi</name>
    <dbReference type="NCBI Taxonomy" id="360622"/>
    <lineage>
        <taxon>Eukaryota</taxon>
        <taxon>Viridiplantae</taxon>
        <taxon>Streptophyta</taxon>
        <taxon>Embryophyta</taxon>
        <taxon>Tracheophyta</taxon>
        <taxon>Spermatophyta</taxon>
        <taxon>Magnoliopsida</taxon>
        <taxon>eudicotyledons</taxon>
        <taxon>Gunneridae</taxon>
        <taxon>Pentapetalae</taxon>
        <taxon>asterids</taxon>
        <taxon>campanulids</taxon>
        <taxon>Apiales</taxon>
        <taxon>Apiaceae</taxon>
        <taxon>Apioideae</taxon>
        <taxon>apioid superclade</taxon>
        <taxon>Tordylieae</taxon>
        <taxon>Tordyliinae</taxon>
        <taxon>Heracleum</taxon>
    </lineage>
</organism>